<evidence type="ECO:0000313" key="1">
    <source>
        <dbReference type="EMBL" id="MFC5988921.1"/>
    </source>
</evidence>
<name>A0ABW1IV83_9BACL</name>
<organism evidence="1 2">
    <name type="scientific">Marinicrinis lubricantis</name>
    <dbReference type="NCBI Taxonomy" id="2086470"/>
    <lineage>
        <taxon>Bacteria</taxon>
        <taxon>Bacillati</taxon>
        <taxon>Bacillota</taxon>
        <taxon>Bacilli</taxon>
        <taxon>Bacillales</taxon>
        <taxon>Paenibacillaceae</taxon>
    </lineage>
</organism>
<dbReference type="RefSeq" id="WP_379896444.1">
    <property type="nucleotide sequence ID" value="NZ_CBCSCT010000060.1"/>
</dbReference>
<sequence>MRKPGVLAEADRFGTGSIFGWGRRIELGQNAAKLIYTGIIQGNGPEVLSQKAQMTRAEVAALIARMLKVTDLIDK</sequence>
<keyword evidence="2" id="KW-1185">Reference proteome</keyword>
<gene>
    <name evidence="1" type="ORF">ACFPXP_21160</name>
</gene>
<evidence type="ECO:0000313" key="2">
    <source>
        <dbReference type="Proteomes" id="UP001596250"/>
    </source>
</evidence>
<accession>A0ABW1IV83</accession>
<dbReference type="EMBL" id="JBHSQV010000185">
    <property type="protein sequence ID" value="MFC5988921.1"/>
    <property type="molecule type" value="Genomic_DNA"/>
</dbReference>
<comment type="caution">
    <text evidence="1">The sequence shown here is derived from an EMBL/GenBank/DDBJ whole genome shotgun (WGS) entry which is preliminary data.</text>
</comment>
<proteinExistence type="predicted"/>
<dbReference type="Proteomes" id="UP001596250">
    <property type="component" value="Unassembled WGS sequence"/>
</dbReference>
<protein>
    <recommendedName>
        <fullName evidence="3">SLH domain-containing protein</fullName>
    </recommendedName>
</protein>
<reference evidence="2" key="1">
    <citation type="journal article" date="2019" name="Int. J. Syst. Evol. Microbiol.">
        <title>The Global Catalogue of Microorganisms (GCM) 10K type strain sequencing project: providing services to taxonomists for standard genome sequencing and annotation.</title>
        <authorList>
            <consortium name="The Broad Institute Genomics Platform"/>
            <consortium name="The Broad Institute Genome Sequencing Center for Infectious Disease"/>
            <person name="Wu L."/>
            <person name="Ma J."/>
        </authorList>
    </citation>
    <scope>NUCLEOTIDE SEQUENCE [LARGE SCALE GENOMIC DNA]</scope>
    <source>
        <strain evidence="2">CCM 8749</strain>
    </source>
</reference>
<evidence type="ECO:0008006" key="3">
    <source>
        <dbReference type="Google" id="ProtNLM"/>
    </source>
</evidence>